<dbReference type="Gene3D" id="3.20.20.80">
    <property type="entry name" value="Glycosidases"/>
    <property type="match status" value="1"/>
</dbReference>
<gene>
    <name evidence="1" type="ORF">EDC26_102145</name>
</gene>
<reference evidence="1 2" key="1">
    <citation type="submission" date="2019-03" db="EMBL/GenBank/DDBJ databases">
        <title>Genomic Encyclopedia of Type Strains, Phase IV (KMG-IV): sequencing the most valuable type-strain genomes for metagenomic binning, comparative biology and taxonomic classification.</title>
        <authorList>
            <person name="Goeker M."/>
        </authorList>
    </citation>
    <scope>NUCLEOTIDE SEQUENCE [LARGE SCALE GENOMIC DNA]</scope>
    <source>
        <strain evidence="1 2">DSM 24591</strain>
    </source>
</reference>
<dbReference type="SUPFAM" id="SSF51445">
    <property type="entry name" value="(Trans)glycosidases"/>
    <property type="match status" value="1"/>
</dbReference>
<comment type="caution">
    <text evidence="1">The sequence shown here is derived from an EMBL/GenBank/DDBJ whole genome shotgun (WGS) entry which is preliminary data.</text>
</comment>
<dbReference type="Proteomes" id="UP000295525">
    <property type="component" value="Unassembled WGS sequence"/>
</dbReference>
<proteinExistence type="predicted"/>
<dbReference type="EMBL" id="SMAJ01000002">
    <property type="protein sequence ID" value="TCT10189.1"/>
    <property type="molecule type" value="Genomic_DNA"/>
</dbReference>
<keyword evidence="2" id="KW-1185">Reference proteome</keyword>
<evidence type="ECO:0000313" key="1">
    <source>
        <dbReference type="EMBL" id="TCT10189.1"/>
    </source>
</evidence>
<dbReference type="InterPro" id="IPR017853">
    <property type="entry name" value="GH"/>
</dbReference>
<protein>
    <submittedName>
        <fullName evidence="1">Uncharacterized protein</fullName>
    </submittedName>
</protein>
<dbReference type="AlphaFoldDB" id="A0A4R3MD53"/>
<sequence length="344" mass="37816">MHTIVSTGRCMTLDNFNCITVLSMKNSMPAWDPAIQHIYYTYPARRTPTSVDQDELCGIKQWDALCERAANLGYTSILTPPLWSTVENRLHGAPDDPDRPHSHWFELGSMSETLAILSEGCARHKLFLLMDLVLDTAVANGVLASRRPDWYENADGPAGIRVGETHAEIVQVQLCGGRAPAGLMDEWAARLDAWAAAGVAGFRSRNPAAFPADDWSQLIHQVCKQQTDCRFLAFAPDLTQNQLESLDDAGFVTTLSPATAQAYRALWLAQNHDRLLALSASAALFVRAKPATLNTVDDRIGAGGRRIEYLDNQACGIWRVATDGIRRFRRYESAASAELDDAGA</sequence>
<organism evidence="1 2">
    <name type="scientific">Paralcaligenes ureilyticus</name>
    <dbReference type="NCBI Taxonomy" id="627131"/>
    <lineage>
        <taxon>Bacteria</taxon>
        <taxon>Pseudomonadati</taxon>
        <taxon>Pseudomonadota</taxon>
        <taxon>Betaproteobacteria</taxon>
        <taxon>Burkholderiales</taxon>
        <taxon>Alcaligenaceae</taxon>
        <taxon>Paralcaligenes</taxon>
    </lineage>
</organism>
<evidence type="ECO:0000313" key="2">
    <source>
        <dbReference type="Proteomes" id="UP000295525"/>
    </source>
</evidence>
<accession>A0A4R3MD53</accession>
<name>A0A4R3MD53_9BURK</name>